<keyword evidence="1" id="KW-0472">Membrane</keyword>
<evidence type="ECO:0000313" key="3">
    <source>
        <dbReference type="EMBL" id="NMO03001.1"/>
    </source>
</evidence>
<dbReference type="Pfam" id="PF01478">
    <property type="entry name" value="Peptidase_A24"/>
    <property type="match status" value="1"/>
</dbReference>
<gene>
    <name evidence="3" type="ORF">HH308_17450</name>
</gene>
<dbReference type="EMBL" id="JABBNB010000019">
    <property type="protein sequence ID" value="NMO03001.1"/>
    <property type="molecule type" value="Genomic_DNA"/>
</dbReference>
<dbReference type="Gene3D" id="1.20.120.1220">
    <property type="match status" value="1"/>
</dbReference>
<protein>
    <submittedName>
        <fullName evidence="3">Prepilin peptidase</fullName>
    </submittedName>
</protein>
<reference evidence="3 4" key="1">
    <citation type="submission" date="2020-04" db="EMBL/GenBank/DDBJ databases">
        <title>Gordonia sp. nov. TBRC 11910.</title>
        <authorList>
            <person name="Suriyachadkun C."/>
        </authorList>
    </citation>
    <scope>NUCLEOTIDE SEQUENCE [LARGE SCALE GENOMIC DNA]</scope>
    <source>
        <strain evidence="3 4">TBRC 11910</strain>
    </source>
</reference>
<feature type="transmembrane region" description="Helical" evidence="1">
    <location>
        <begin position="87"/>
        <end position="105"/>
    </location>
</feature>
<evidence type="ECO:0000256" key="1">
    <source>
        <dbReference type="SAM" id="Phobius"/>
    </source>
</evidence>
<comment type="caution">
    <text evidence="3">The sequence shown here is derived from an EMBL/GenBank/DDBJ whole genome shotgun (WGS) entry which is preliminary data.</text>
</comment>
<sequence length="131" mass="13223">MGESFDVVVAFWLLALAGSDARCGRLPNRWLVPAVVAVAASSIDDPAILLSAVIATTPYLAGFALNHVGAGDVKLAFVLGGMSADPIAALSAVLLAQITTVAWHVRSHTSRASPHGPALSGAAVLVWAAGG</sequence>
<feature type="transmembrane region" description="Helical" evidence="1">
    <location>
        <begin position="47"/>
        <end position="66"/>
    </location>
</feature>
<keyword evidence="1" id="KW-0812">Transmembrane</keyword>
<dbReference type="Proteomes" id="UP000550729">
    <property type="component" value="Unassembled WGS sequence"/>
</dbReference>
<dbReference type="AlphaFoldDB" id="A0A848L362"/>
<dbReference type="GO" id="GO:0016020">
    <property type="term" value="C:membrane"/>
    <property type="evidence" value="ECO:0007669"/>
    <property type="project" value="InterPro"/>
</dbReference>
<dbReference type="RefSeq" id="WP_170195509.1">
    <property type="nucleotide sequence ID" value="NZ_JABBNB010000019.1"/>
</dbReference>
<keyword evidence="1" id="KW-1133">Transmembrane helix</keyword>
<proteinExistence type="predicted"/>
<evidence type="ECO:0000259" key="2">
    <source>
        <dbReference type="Pfam" id="PF01478"/>
    </source>
</evidence>
<accession>A0A848L362</accession>
<dbReference type="InterPro" id="IPR000045">
    <property type="entry name" value="Prepilin_IV_endopep_pep"/>
</dbReference>
<evidence type="ECO:0000313" key="4">
    <source>
        <dbReference type="Proteomes" id="UP000550729"/>
    </source>
</evidence>
<keyword evidence="4" id="KW-1185">Reference proteome</keyword>
<dbReference type="GO" id="GO:0004190">
    <property type="term" value="F:aspartic-type endopeptidase activity"/>
    <property type="evidence" value="ECO:0007669"/>
    <property type="project" value="InterPro"/>
</dbReference>
<name>A0A848L362_9ACTN</name>
<feature type="domain" description="Prepilin type IV endopeptidase peptidase" evidence="2">
    <location>
        <begin position="8"/>
        <end position="100"/>
    </location>
</feature>
<organism evidence="3 4">
    <name type="scientific">Gordonia asplenii</name>
    <dbReference type="NCBI Taxonomy" id="2725283"/>
    <lineage>
        <taxon>Bacteria</taxon>
        <taxon>Bacillati</taxon>
        <taxon>Actinomycetota</taxon>
        <taxon>Actinomycetes</taxon>
        <taxon>Mycobacteriales</taxon>
        <taxon>Gordoniaceae</taxon>
        <taxon>Gordonia</taxon>
    </lineage>
</organism>